<gene>
    <name evidence="2" type="ORF">BDV34DRAFT_108831</name>
</gene>
<organism evidence="2 3">
    <name type="scientific">Aspergillus parasiticus</name>
    <dbReference type="NCBI Taxonomy" id="5067"/>
    <lineage>
        <taxon>Eukaryota</taxon>
        <taxon>Fungi</taxon>
        <taxon>Dikarya</taxon>
        <taxon>Ascomycota</taxon>
        <taxon>Pezizomycotina</taxon>
        <taxon>Eurotiomycetes</taxon>
        <taxon>Eurotiomycetidae</taxon>
        <taxon>Eurotiales</taxon>
        <taxon>Aspergillaceae</taxon>
        <taxon>Aspergillus</taxon>
        <taxon>Aspergillus subgen. Circumdati</taxon>
    </lineage>
</organism>
<dbReference type="VEuPathDB" id="FungiDB:BDV34DRAFT_108831"/>
<reference evidence="2 3" key="1">
    <citation type="submission" date="2019-04" db="EMBL/GenBank/DDBJ databases">
        <title>Fungal friends and foes A comparative genomics study of 23 Aspergillus species from section Flavi.</title>
        <authorList>
            <consortium name="DOE Joint Genome Institute"/>
            <person name="Kjaerbolling I."/>
            <person name="Vesth T.C."/>
            <person name="Frisvad J.C."/>
            <person name="Nybo J.L."/>
            <person name="Theobald S."/>
            <person name="Kildgaard S."/>
            <person name="Petersen T.I."/>
            <person name="Kuo A."/>
            <person name="Sato A."/>
            <person name="Lyhne E.K."/>
            <person name="Kogle M.E."/>
            <person name="Wiebenga A."/>
            <person name="Kun R.S."/>
            <person name="Lubbers R.J."/>
            <person name="Makela M.R."/>
            <person name="Barry K."/>
            <person name="Chovatia M."/>
            <person name="Clum A."/>
            <person name="Daum C."/>
            <person name="Haridas S."/>
            <person name="He G."/>
            <person name="LaButti K."/>
            <person name="Lipzen A."/>
            <person name="Mondo S."/>
            <person name="Pangilinan J."/>
            <person name="Riley R."/>
            <person name="Salamov A."/>
            <person name="Simmons B.A."/>
            <person name="Magnuson J.K."/>
            <person name="Henrissat B."/>
            <person name="Mortensen U.H."/>
            <person name="Larsen T.O."/>
            <person name="De vries R.P."/>
            <person name="Grigoriev I.V."/>
            <person name="Machida M."/>
            <person name="Baker S.E."/>
            <person name="Andersen M.R."/>
        </authorList>
    </citation>
    <scope>NUCLEOTIDE SEQUENCE [LARGE SCALE GENOMIC DNA]</scope>
    <source>
        <strain evidence="2 3">CBS 117618</strain>
    </source>
</reference>
<protein>
    <submittedName>
        <fullName evidence="2">Uncharacterized protein</fullName>
    </submittedName>
</protein>
<accession>A0A5N6E1E0</accession>
<evidence type="ECO:0000313" key="2">
    <source>
        <dbReference type="EMBL" id="KAB8211342.1"/>
    </source>
</evidence>
<dbReference type="Proteomes" id="UP000326532">
    <property type="component" value="Unassembled WGS sequence"/>
</dbReference>
<feature type="region of interest" description="Disordered" evidence="1">
    <location>
        <begin position="57"/>
        <end position="84"/>
    </location>
</feature>
<keyword evidence="3" id="KW-1185">Reference proteome</keyword>
<sequence length="84" mass="9429">MVLTPAVEDTGSEFRKYNTRTLSYFCSLFFIVVRAESVHNLYGSGALLSVRTESKVKGKKSTRMGKKERENRGITMGSTRTSMV</sequence>
<evidence type="ECO:0000256" key="1">
    <source>
        <dbReference type="SAM" id="MobiDB-lite"/>
    </source>
</evidence>
<proteinExistence type="predicted"/>
<dbReference type="AlphaFoldDB" id="A0A5N6E1E0"/>
<evidence type="ECO:0000313" key="3">
    <source>
        <dbReference type="Proteomes" id="UP000326532"/>
    </source>
</evidence>
<name>A0A5N6E1E0_ASPPA</name>
<dbReference type="EMBL" id="ML734939">
    <property type="protein sequence ID" value="KAB8211342.1"/>
    <property type="molecule type" value="Genomic_DNA"/>
</dbReference>